<proteinExistence type="predicted"/>
<evidence type="ECO:0000313" key="1">
    <source>
        <dbReference type="Proteomes" id="UP000046395"/>
    </source>
</evidence>
<keyword evidence="1" id="KW-1185">Reference proteome</keyword>
<dbReference type="WBParaSite" id="TMUE_3000011884.1">
    <property type="protein sequence ID" value="TMUE_3000011884.1"/>
    <property type="gene ID" value="WBGene00290997"/>
</dbReference>
<sequence length="121" mass="13645">MQFSPELNESSLPDSEAMLLPYVRFLKDKERMEGFLFPMRKNMRVVATDVAPSKVSCRRGLVAYPMVMPEVSTLHCVIQGQRLALYYVSPCLNESSQHIVAANNQTKSNLLKDETAVLHGE</sequence>
<organism evidence="1 2">
    <name type="scientific">Trichuris muris</name>
    <name type="common">Mouse whipworm</name>
    <dbReference type="NCBI Taxonomy" id="70415"/>
    <lineage>
        <taxon>Eukaryota</taxon>
        <taxon>Metazoa</taxon>
        <taxon>Ecdysozoa</taxon>
        <taxon>Nematoda</taxon>
        <taxon>Enoplea</taxon>
        <taxon>Dorylaimia</taxon>
        <taxon>Trichinellida</taxon>
        <taxon>Trichuridae</taxon>
        <taxon>Trichuris</taxon>
    </lineage>
</organism>
<protein>
    <submittedName>
        <fullName evidence="2">Uncharacterized protein</fullName>
    </submittedName>
</protein>
<dbReference type="AlphaFoldDB" id="A0A5S6QXP4"/>
<accession>A0A5S6QXP4</accession>
<name>A0A5S6QXP4_TRIMR</name>
<dbReference type="Proteomes" id="UP000046395">
    <property type="component" value="Unassembled WGS sequence"/>
</dbReference>
<evidence type="ECO:0000313" key="2">
    <source>
        <dbReference type="WBParaSite" id="TMUE_3000011884.1"/>
    </source>
</evidence>
<reference evidence="2" key="1">
    <citation type="submission" date="2019-12" db="UniProtKB">
        <authorList>
            <consortium name="WormBaseParasite"/>
        </authorList>
    </citation>
    <scope>IDENTIFICATION</scope>
</reference>